<evidence type="ECO:0000256" key="10">
    <source>
        <dbReference type="SAM" id="Phobius"/>
    </source>
</evidence>
<feature type="transmembrane region" description="Helical" evidence="10">
    <location>
        <begin position="98"/>
        <end position="120"/>
    </location>
</feature>
<feature type="transmembrane region" description="Helical" evidence="10">
    <location>
        <begin position="140"/>
        <end position="158"/>
    </location>
</feature>
<protein>
    <recommendedName>
        <fullName evidence="3">Multidrug export protein MepA</fullName>
    </recommendedName>
</protein>
<evidence type="ECO:0000313" key="11">
    <source>
        <dbReference type="EMBL" id="ODM01822.1"/>
    </source>
</evidence>
<comment type="caution">
    <text evidence="11">The sequence shown here is derived from an EMBL/GenBank/DDBJ whole genome shotgun (WGS) entry which is preliminary data.</text>
</comment>
<dbReference type="NCBIfam" id="TIGR00797">
    <property type="entry name" value="matE"/>
    <property type="match status" value="1"/>
</dbReference>
<evidence type="ECO:0000313" key="12">
    <source>
        <dbReference type="Proteomes" id="UP000094067"/>
    </source>
</evidence>
<keyword evidence="4" id="KW-0813">Transport</keyword>
<accession>A0A1E2ZZ98</accession>
<comment type="similarity">
    <text evidence="2">Belongs to the multi antimicrobial extrusion (MATE) (TC 2.A.66.1) family. MepA subfamily.</text>
</comment>
<sequence length="467" mass="50520">MVQENTVNDFSKGSVVKNILTLALPMTLAQLINILYNIVDRMYIGRIPDHATLSLTGLGLSMPIISAVIAFANLFGVGGAPLCSIARGKGDIKGAEKVVGNAFTMLLCTGVLLTVTGLLFKKPLLYAFGASDATFPFADSYLSIYLLGCTFVTVSLGMNSYINAQGFARMGMVTTLIGAVLNIILDPLFIFTMGMGIRGAAIATVISQLASAIWTVRFLTSPKAILRIRVSCMRPCLKTIRDIAALGLSNFMMSITNSIVQVVCNSTLSLYGGDLYVGVMTVINSVREIVSMPVSGITNGSQPVISFNYGAEKYDRIKTAIRFMAVSCIAYTTAIWGILHLFPVFFIHIFNTQADLVEAAVPSMQIYYFGFFMMSLQFSGQTVFQALGKAKYAIFFSILRKVVIVAPLTILLPRWISPSVNGVFLAEPISNFIGGTACFVTMLIVVGRELKAAQKEQDVMADANIRC</sequence>
<dbReference type="InterPro" id="IPR051327">
    <property type="entry name" value="MATE_MepA_subfamily"/>
</dbReference>
<dbReference type="EMBL" id="MCGH01000005">
    <property type="protein sequence ID" value="ODM01822.1"/>
    <property type="molecule type" value="Genomic_DNA"/>
</dbReference>
<dbReference type="PIRSF" id="PIRSF006603">
    <property type="entry name" value="DinF"/>
    <property type="match status" value="1"/>
</dbReference>
<keyword evidence="6 10" id="KW-0812">Transmembrane</keyword>
<feature type="transmembrane region" description="Helical" evidence="10">
    <location>
        <begin position="19"/>
        <end position="39"/>
    </location>
</feature>
<dbReference type="PATRIC" id="fig|1432052.4.peg.6444"/>
<dbReference type="GO" id="GO:0005886">
    <property type="term" value="C:plasma membrane"/>
    <property type="evidence" value="ECO:0007669"/>
    <property type="project" value="UniProtKB-SubCell"/>
</dbReference>
<evidence type="ECO:0000256" key="8">
    <source>
        <dbReference type="ARBA" id="ARBA00023136"/>
    </source>
</evidence>
<feature type="transmembrane region" description="Helical" evidence="10">
    <location>
        <begin position="398"/>
        <end position="416"/>
    </location>
</feature>
<comment type="subcellular location">
    <subcellularLocation>
        <location evidence="1">Cell membrane</location>
        <topology evidence="1">Multi-pass membrane protein</topology>
    </subcellularLocation>
</comment>
<organism evidence="11 12">
    <name type="scientific">Eisenbergiella tayi</name>
    <dbReference type="NCBI Taxonomy" id="1432052"/>
    <lineage>
        <taxon>Bacteria</taxon>
        <taxon>Bacillati</taxon>
        <taxon>Bacillota</taxon>
        <taxon>Clostridia</taxon>
        <taxon>Lachnospirales</taxon>
        <taxon>Lachnospiraceae</taxon>
        <taxon>Eisenbergiella</taxon>
    </lineage>
</organism>
<feature type="transmembrane region" description="Helical" evidence="10">
    <location>
        <begin position="428"/>
        <end position="447"/>
    </location>
</feature>
<dbReference type="GO" id="GO:0046677">
    <property type="term" value="P:response to antibiotic"/>
    <property type="evidence" value="ECO:0007669"/>
    <property type="project" value="UniProtKB-KW"/>
</dbReference>
<evidence type="ECO:0000256" key="4">
    <source>
        <dbReference type="ARBA" id="ARBA00022448"/>
    </source>
</evidence>
<dbReference type="RefSeq" id="WP_069155116.1">
    <property type="nucleotide sequence ID" value="NZ_BAABXS010000001.1"/>
</dbReference>
<dbReference type="PANTHER" id="PTHR43823:SF3">
    <property type="entry name" value="MULTIDRUG EXPORT PROTEIN MEPA"/>
    <property type="match status" value="1"/>
</dbReference>
<dbReference type="Pfam" id="PF01554">
    <property type="entry name" value="MatE"/>
    <property type="match status" value="2"/>
</dbReference>
<evidence type="ECO:0000256" key="7">
    <source>
        <dbReference type="ARBA" id="ARBA00022989"/>
    </source>
</evidence>
<dbReference type="Proteomes" id="UP000094067">
    <property type="component" value="Unassembled WGS sequence"/>
</dbReference>
<dbReference type="CDD" id="cd13143">
    <property type="entry name" value="MATE_MepA_like"/>
    <property type="match status" value="1"/>
</dbReference>
<dbReference type="InterPro" id="IPR002528">
    <property type="entry name" value="MATE_fam"/>
</dbReference>
<dbReference type="AlphaFoldDB" id="A0A1E2ZZ98"/>
<dbReference type="InterPro" id="IPR048279">
    <property type="entry name" value="MdtK-like"/>
</dbReference>
<feature type="transmembrane region" description="Helical" evidence="10">
    <location>
        <begin position="197"/>
        <end position="219"/>
    </location>
</feature>
<dbReference type="GO" id="GO:0015297">
    <property type="term" value="F:antiporter activity"/>
    <property type="evidence" value="ECO:0007669"/>
    <property type="project" value="InterPro"/>
</dbReference>
<dbReference type="PANTHER" id="PTHR43823">
    <property type="entry name" value="SPORULATION PROTEIN YKVU"/>
    <property type="match status" value="1"/>
</dbReference>
<evidence type="ECO:0000256" key="1">
    <source>
        <dbReference type="ARBA" id="ARBA00004651"/>
    </source>
</evidence>
<reference evidence="11 12" key="1">
    <citation type="submission" date="2016-07" db="EMBL/GenBank/DDBJ databases">
        <title>Characterization of isolates of Eisenbergiella tayi derived from blood cultures, using whole genome sequencing.</title>
        <authorList>
            <person name="Burdz T."/>
            <person name="Wiebe D."/>
            <person name="Huynh C."/>
            <person name="Bernard K."/>
        </authorList>
    </citation>
    <scope>NUCLEOTIDE SEQUENCE [LARGE SCALE GENOMIC DNA]</scope>
    <source>
        <strain evidence="11 12">NML 110608</strain>
    </source>
</reference>
<evidence type="ECO:0000256" key="5">
    <source>
        <dbReference type="ARBA" id="ARBA00022475"/>
    </source>
</evidence>
<feature type="transmembrane region" description="Helical" evidence="10">
    <location>
        <begin position="170"/>
        <end position="191"/>
    </location>
</feature>
<dbReference type="GO" id="GO:0042910">
    <property type="term" value="F:xenobiotic transmembrane transporter activity"/>
    <property type="evidence" value="ECO:0007669"/>
    <property type="project" value="InterPro"/>
</dbReference>
<feature type="transmembrane region" description="Helical" evidence="10">
    <location>
        <begin position="323"/>
        <end position="346"/>
    </location>
</feature>
<keyword evidence="9" id="KW-0046">Antibiotic resistance</keyword>
<evidence type="ECO:0000256" key="9">
    <source>
        <dbReference type="ARBA" id="ARBA00023251"/>
    </source>
</evidence>
<evidence type="ECO:0000256" key="2">
    <source>
        <dbReference type="ARBA" id="ARBA00008417"/>
    </source>
</evidence>
<keyword evidence="5" id="KW-1003">Cell membrane</keyword>
<name>A0A1E2ZZ98_9FIRM</name>
<dbReference type="InterPro" id="IPR045070">
    <property type="entry name" value="MATE_MepA-like"/>
</dbReference>
<proteinExistence type="inferred from homology"/>
<evidence type="ECO:0000256" key="6">
    <source>
        <dbReference type="ARBA" id="ARBA00022692"/>
    </source>
</evidence>
<gene>
    <name evidence="11" type="primary">mepA_31</name>
    <name evidence="11" type="ORF">BEI61_05815</name>
</gene>
<keyword evidence="8 10" id="KW-0472">Membrane</keyword>
<evidence type="ECO:0000256" key="3">
    <source>
        <dbReference type="ARBA" id="ARBA00022106"/>
    </source>
</evidence>
<keyword evidence="7 10" id="KW-1133">Transmembrane helix</keyword>
<feature type="transmembrane region" description="Helical" evidence="10">
    <location>
        <begin position="59"/>
        <end position="86"/>
    </location>
</feature>
<feature type="transmembrane region" description="Helical" evidence="10">
    <location>
        <begin position="366"/>
        <end position="386"/>
    </location>
</feature>